<proteinExistence type="predicted"/>
<gene>
    <name evidence="2" type="ORF">C9374_001082</name>
    <name evidence="1" type="ORF">C9374_013136</name>
</gene>
<dbReference type="EMBL" id="PYSW02000012">
    <property type="protein sequence ID" value="KAG2387488.1"/>
    <property type="molecule type" value="Genomic_DNA"/>
</dbReference>
<dbReference type="Gene3D" id="2.120.10.30">
    <property type="entry name" value="TolB, C-terminal domain"/>
    <property type="match status" value="1"/>
</dbReference>
<accession>A0AA88KHE5</accession>
<dbReference type="GeneID" id="68093538"/>
<dbReference type="RefSeq" id="XP_044551480.1">
    <property type="nucleotide sequence ID" value="XM_044686406.1"/>
</dbReference>
<name>A0AA88KHE5_NAELO</name>
<keyword evidence="3" id="KW-1185">Reference proteome</keyword>
<evidence type="ECO:0000313" key="3">
    <source>
        <dbReference type="Proteomes" id="UP000816034"/>
    </source>
</evidence>
<sequence length="387" mass="44630">MNPQDEEMQENSYWPSAVIVNLSSFHPVSAQQCEWLCSQLRQRILRSFSQQFHHVRTLEGFGAPCYLTLSQKYLIVSHSMYTLKFFDRDSKEYLGEVEMLREMPYKLLIQSYALEPEDGNECLIISSEESRAVYKMELFQVVKRLCKKEPHVSQQEASDQCPVVAVPHLWMSGSGDPEGYGSDDHLFTFPQACDLLPSQYLNMPHSDKFQNSMKGHSYIVVCDGDNQRIKILHPSTGQVVSMIRDDEAPLSTWCQECAVTIDGRVAVADQGKITLWKWNENSLRWIRNQTITISSDQVDAFTVDKLGDCFYCCLHGLPQIEDLGFNYYCIELYSTNSGQFLKRFGKNSRSEMPKVDELNMPKCLLVDSRRGELLLVDFHNYRILVYQ</sequence>
<dbReference type="SUPFAM" id="SSF101898">
    <property type="entry name" value="NHL repeat"/>
    <property type="match status" value="1"/>
</dbReference>
<organism evidence="1 3">
    <name type="scientific">Naegleria lovaniensis</name>
    <name type="common">Amoeba</name>
    <dbReference type="NCBI Taxonomy" id="51637"/>
    <lineage>
        <taxon>Eukaryota</taxon>
        <taxon>Discoba</taxon>
        <taxon>Heterolobosea</taxon>
        <taxon>Tetramitia</taxon>
        <taxon>Eutetramitia</taxon>
        <taxon>Vahlkampfiidae</taxon>
        <taxon>Naegleria</taxon>
    </lineage>
</organism>
<reference evidence="1 3" key="1">
    <citation type="journal article" date="2018" name="BMC Genomics">
        <title>The genome of Naegleria lovaniensis, the basis for a comparative approach to unravel pathogenicity factors of the human pathogenic amoeba N. fowleri.</title>
        <authorList>
            <person name="Liechti N."/>
            <person name="Schurch N."/>
            <person name="Bruggmann R."/>
            <person name="Wittwer M."/>
        </authorList>
    </citation>
    <scope>NUCLEOTIDE SEQUENCE [LARGE SCALE GENOMIC DNA]</scope>
    <source>
        <strain evidence="1 3">ATCC 30569</strain>
    </source>
</reference>
<reference evidence="1" key="2">
    <citation type="submission" date="2020-04" db="EMBL/GenBank/DDBJ databases">
        <authorList>
            <person name="Liechti N."/>
            <person name="Schuerch N."/>
            <person name="Bruggmann R."/>
            <person name="Wittwer M."/>
        </authorList>
    </citation>
    <scope>NUCLEOTIDE SEQUENCE</scope>
    <source>
        <strain evidence="1">ATCC 30569</strain>
    </source>
</reference>
<comment type="caution">
    <text evidence="1">The sequence shown here is derived from an EMBL/GenBank/DDBJ whole genome shotgun (WGS) entry which is preliminary data.</text>
</comment>
<evidence type="ECO:0000313" key="2">
    <source>
        <dbReference type="EMBL" id="KAG2387488.1"/>
    </source>
</evidence>
<dbReference type="Proteomes" id="UP000816034">
    <property type="component" value="Unassembled WGS sequence"/>
</dbReference>
<protein>
    <submittedName>
        <fullName evidence="1">Uncharacterized protein</fullName>
    </submittedName>
</protein>
<dbReference type="AlphaFoldDB" id="A0AA88KHE5"/>
<dbReference type="EMBL" id="PYSW02000067">
    <property type="protein sequence ID" value="KAG2372772.1"/>
    <property type="molecule type" value="Genomic_DNA"/>
</dbReference>
<dbReference type="InterPro" id="IPR011042">
    <property type="entry name" value="6-blade_b-propeller_TolB-like"/>
</dbReference>
<evidence type="ECO:0000313" key="1">
    <source>
        <dbReference type="EMBL" id="KAG2372772.1"/>
    </source>
</evidence>